<gene>
    <name evidence="1" type="ORF">LCGC14_2427940</name>
</gene>
<comment type="caution">
    <text evidence="1">The sequence shown here is derived from an EMBL/GenBank/DDBJ whole genome shotgun (WGS) entry which is preliminary data.</text>
</comment>
<evidence type="ECO:0000313" key="1">
    <source>
        <dbReference type="EMBL" id="KKL23181.1"/>
    </source>
</evidence>
<sequence length="62" mass="6638">AAASALNQRGGYGIKFQDGGIIPRGLDTDIGRIRPEIVPVLAVDDLHAVEAIKLEVEERAEL</sequence>
<feature type="non-terminal residue" evidence="1">
    <location>
        <position position="1"/>
    </location>
</feature>
<organism evidence="1">
    <name type="scientific">marine sediment metagenome</name>
    <dbReference type="NCBI Taxonomy" id="412755"/>
    <lineage>
        <taxon>unclassified sequences</taxon>
        <taxon>metagenomes</taxon>
        <taxon>ecological metagenomes</taxon>
    </lineage>
</organism>
<protein>
    <submittedName>
        <fullName evidence="1">Uncharacterized protein</fullName>
    </submittedName>
</protein>
<proteinExistence type="predicted"/>
<reference evidence="1" key="1">
    <citation type="journal article" date="2015" name="Nature">
        <title>Complex archaea that bridge the gap between prokaryotes and eukaryotes.</title>
        <authorList>
            <person name="Spang A."/>
            <person name="Saw J.H."/>
            <person name="Jorgensen S.L."/>
            <person name="Zaremba-Niedzwiedzka K."/>
            <person name="Martijn J."/>
            <person name="Lind A.E."/>
            <person name="van Eijk R."/>
            <person name="Schleper C."/>
            <person name="Guy L."/>
            <person name="Ettema T.J."/>
        </authorList>
    </citation>
    <scope>NUCLEOTIDE SEQUENCE</scope>
</reference>
<dbReference type="AlphaFoldDB" id="A0A0F9DZP9"/>
<dbReference type="EMBL" id="LAZR01037069">
    <property type="protein sequence ID" value="KKL23181.1"/>
    <property type="molecule type" value="Genomic_DNA"/>
</dbReference>
<accession>A0A0F9DZP9</accession>
<name>A0A0F9DZP9_9ZZZZ</name>